<accession>A0A2X0WKD4</accession>
<dbReference type="EMBL" id="UAPV01000001">
    <property type="protein sequence ID" value="SPT70897.1"/>
    <property type="molecule type" value="Genomic_DNA"/>
</dbReference>
<dbReference type="PANTHER" id="PTHR11092">
    <property type="entry name" value="SUGAR NUCLEOTIDE EPIMERASE RELATED"/>
    <property type="match status" value="1"/>
</dbReference>
<proteinExistence type="predicted"/>
<dbReference type="Proteomes" id="UP000250086">
    <property type="component" value="Unassembled WGS sequence"/>
</dbReference>
<dbReference type="AlphaFoldDB" id="A0A2X0WKD4"/>
<keyword evidence="3" id="KW-1185">Reference proteome</keyword>
<dbReference type="InterPro" id="IPR001509">
    <property type="entry name" value="Epimerase_deHydtase"/>
</dbReference>
<evidence type="ECO:0000313" key="2">
    <source>
        <dbReference type="EMBL" id="SPT70897.1"/>
    </source>
</evidence>
<organism evidence="2 3">
    <name type="scientific">Anaerobiospirillum thomasii</name>
    <dbReference type="NCBI Taxonomy" id="179995"/>
    <lineage>
        <taxon>Bacteria</taxon>
        <taxon>Pseudomonadati</taxon>
        <taxon>Pseudomonadota</taxon>
        <taxon>Gammaproteobacteria</taxon>
        <taxon>Aeromonadales</taxon>
        <taxon>Succinivibrionaceae</taxon>
        <taxon>Anaerobiospirillum</taxon>
    </lineage>
</organism>
<dbReference type="Gene3D" id="3.40.50.720">
    <property type="entry name" value="NAD(P)-binding Rossmann-like Domain"/>
    <property type="match status" value="1"/>
</dbReference>
<reference evidence="2 3" key="1">
    <citation type="submission" date="2018-06" db="EMBL/GenBank/DDBJ databases">
        <authorList>
            <consortium name="Pathogen Informatics"/>
            <person name="Doyle S."/>
        </authorList>
    </citation>
    <scope>NUCLEOTIDE SEQUENCE [LARGE SCALE GENOMIC DNA]</scope>
    <source>
        <strain evidence="2 3">NCTC13093</strain>
    </source>
</reference>
<sequence length="339" mass="38225">MVICVCGASGFIGSNFIKRCIDEHEIVVLTRNVAHCLNMLRKVKADIDSYLNKKLYIMTYVDALDACAYLYGKTRDMSRKIDDIDDFIIKIHDKSLNEDIISIFNKLMESDAIVNLAGASIAQKFLTQSRLEEIKNSRLDVIQKLYTLFLKKEGISKKRIFLQASATGVYDESDAVITEKTAPGSNFLAEVALSAENKAISLFTYENLAILRFGVVMGKGGGILKAMDKMPPFNIIAKNYVPYIGIDDAIEAMLHIIKGHHCKTFNMVAPDPCRCYELLRAVFNRQTFLLCVPGFLVKQTDRRGLLLTLNQKVYPKNLIDTGYRFRCPDIRSLQKAIHS</sequence>
<dbReference type="InterPro" id="IPR036291">
    <property type="entry name" value="NAD(P)-bd_dom_sf"/>
</dbReference>
<name>A0A2X0WKD4_9GAMM</name>
<evidence type="ECO:0000259" key="1">
    <source>
        <dbReference type="Pfam" id="PF01370"/>
    </source>
</evidence>
<evidence type="ECO:0000313" key="3">
    <source>
        <dbReference type="Proteomes" id="UP000250086"/>
    </source>
</evidence>
<dbReference type="PANTHER" id="PTHR11092:SF0">
    <property type="entry name" value="EPIMERASE FAMILY PROTEIN SDR39U1"/>
    <property type="match status" value="1"/>
</dbReference>
<feature type="domain" description="NAD-dependent epimerase/dehydratase" evidence="1">
    <location>
        <begin position="3"/>
        <end position="181"/>
    </location>
</feature>
<dbReference type="RefSeq" id="WP_113744911.1">
    <property type="nucleotide sequence ID" value="NZ_UAPV01000001.1"/>
</dbReference>
<dbReference type="SUPFAM" id="SSF51735">
    <property type="entry name" value="NAD(P)-binding Rossmann-fold domains"/>
    <property type="match status" value="1"/>
</dbReference>
<dbReference type="Pfam" id="PF01370">
    <property type="entry name" value="Epimerase"/>
    <property type="match status" value="1"/>
</dbReference>
<protein>
    <submittedName>
        <fullName evidence="2">Uncharacterized conserved protein</fullName>
    </submittedName>
</protein>
<gene>
    <name evidence="2" type="ORF">NCTC13093_02322</name>
</gene>